<evidence type="ECO:0000313" key="8">
    <source>
        <dbReference type="EMBL" id="MCW0952519.1"/>
    </source>
</evidence>
<dbReference type="CDD" id="cd06920">
    <property type="entry name" value="NEAT"/>
    <property type="match status" value="1"/>
</dbReference>
<dbReference type="InterPro" id="IPR050436">
    <property type="entry name" value="IsdA"/>
</dbReference>
<keyword evidence="6" id="KW-0812">Transmembrane</keyword>
<accession>A0ABT3E271</accession>
<keyword evidence="6" id="KW-0472">Membrane</keyword>
<proteinExistence type="predicted"/>
<feature type="compositionally biased region" description="Basic and acidic residues" evidence="5">
    <location>
        <begin position="224"/>
        <end position="246"/>
    </location>
</feature>
<keyword evidence="3" id="KW-0732">Signal</keyword>
<name>A0ABT3E271_9LACO</name>
<evidence type="ECO:0000313" key="9">
    <source>
        <dbReference type="Proteomes" id="UP001526225"/>
    </source>
</evidence>
<dbReference type="PROSITE" id="PS50978">
    <property type="entry name" value="NEAT"/>
    <property type="match status" value="1"/>
</dbReference>
<feature type="compositionally biased region" description="Basic and acidic residues" evidence="5">
    <location>
        <begin position="169"/>
        <end position="192"/>
    </location>
</feature>
<keyword evidence="4" id="KW-0572">Peptidoglycan-anchor</keyword>
<feature type="domain" description="NEAT" evidence="7">
    <location>
        <begin position="25"/>
        <end position="149"/>
    </location>
</feature>
<evidence type="ECO:0000256" key="4">
    <source>
        <dbReference type="ARBA" id="ARBA00023088"/>
    </source>
</evidence>
<dbReference type="EMBL" id="JAOZFE010000001">
    <property type="protein sequence ID" value="MCW0952519.1"/>
    <property type="molecule type" value="Genomic_DNA"/>
</dbReference>
<keyword evidence="9" id="KW-1185">Reference proteome</keyword>
<evidence type="ECO:0000256" key="1">
    <source>
        <dbReference type="ARBA" id="ARBA00004168"/>
    </source>
</evidence>
<feature type="transmembrane region" description="Helical" evidence="6">
    <location>
        <begin position="254"/>
        <end position="275"/>
    </location>
</feature>
<dbReference type="SMART" id="SM00725">
    <property type="entry name" value="NEAT"/>
    <property type="match status" value="1"/>
</dbReference>
<comment type="subcellular location">
    <subcellularLocation>
        <location evidence="1">Secreted</location>
        <location evidence="1">Cell wall</location>
        <topology evidence="1">Peptidoglycan-anchor</topology>
    </subcellularLocation>
</comment>
<dbReference type="Gene3D" id="2.60.40.1850">
    <property type="match status" value="1"/>
</dbReference>
<reference evidence="8 9" key="1">
    <citation type="submission" date="2022-10" db="EMBL/GenBank/DDBJ databases">
        <title>Weissella fermenti sp. nov., isolated from fermented cabbage.</title>
        <authorList>
            <person name="Lee J.K."/>
            <person name="Baek J.H."/>
            <person name="Choi D.G."/>
            <person name="Kim J.M."/>
            <person name="Jeon C.O."/>
        </authorList>
    </citation>
    <scope>NUCLEOTIDE SEQUENCE [LARGE SCALE GENOMIC DNA]</scope>
    <source>
        <strain evidence="8 9">KACC 18534</strain>
    </source>
</reference>
<comment type="caution">
    <text evidence="8">The sequence shown here is derived from an EMBL/GenBank/DDBJ whole genome shotgun (WGS) entry which is preliminary data.</text>
</comment>
<sequence>MNIKKNILITLFLAISALFVGVPITSANTQTVPLSVLKEGTNQTSYAASYFSNVASVTPLGNGQYTITSSVTTNKSLGNYPVQIMSINGGAANTSKSANGQTQTITYSFQTNNLSARQNAVIKVDVDSINYHHVYNVGLQIDASSIKEPTQMKSTKKMTTREVASQADKQAKKQEITTSKRADMSSTEKTKAMSELSDVETKKASSEHEPAKKESAFGYSTNKKSADSQAKESRMTERSKQNHAAKKSDVTNKILIFIGSGLAVGILAAGAVIWFTSRKK</sequence>
<dbReference type="Proteomes" id="UP001526225">
    <property type="component" value="Unassembled WGS sequence"/>
</dbReference>
<dbReference type="InterPro" id="IPR037250">
    <property type="entry name" value="NEAT_dom_sf"/>
</dbReference>
<dbReference type="RefSeq" id="WP_264336014.1">
    <property type="nucleotide sequence ID" value="NZ_JAOZFE010000001.1"/>
</dbReference>
<evidence type="ECO:0000256" key="2">
    <source>
        <dbReference type="ARBA" id="ARBA00022512"/>
    </source>
</evidence>
<feature type="region of interest" description="Disordered" evidence="5">
    <location>
        <begin position="149"/>
        <end position="246"/>
    </location>
</feature>
<evidence type="ECO:0000256" key="6">
    <source>
        <dbReference type="SAM" id="Phobius"/>
    </source>
</evidence>
<dbReference type="InterPro" id="IPR006635">
    <property type="entry name" value="NEAT_dom"/>
</dbReference>
<dbReference type="PANTHER" id="PTHR37824">
    <property type="entry name" value="IRON-REGULATED SURFACE DETERMINANT PROTEIN C"/>
    <property type="match status" value="1"/>
</dbReference>
<evidence type="ECO:0000256" key="5">
    <source>
        <dbReference type="SAM" id="MobiDB-lite"/>
    </source>
</evidence>
<keyword evidence="6" id="KW-1133">Transmembrane helix</keyword>
<dbReference type="Pfam" id="PF05031">
    <property type="entry name" value="NEAT"/>
    <property type="match status" value="1"/>
</dbReference>
<organism evidence="8 9">
    <name type="scientific">Weissella ceti</name>
    <dbReference type="NCBI Taxonomy" id="759620"/>
    <lineage>
        <taxon>Bacteria</taxon>
        <taxon>Bacillati</taxon>
        <taxon>Bacillota</taxon>
        <taxon>Bacilli</taxon>
        <taxon>Lactobacillales</taxon>
        <taxon>Lactobacillaceae</taxon>
        <taxon>Weissella</taxon>
    </lineage>
</organism>
<evidence type="ECO:0000259" key="7">
    <source>
        <dbReference type="PROSITE" id="PS50978"/>
    </source>
</evidence>
<keyword evidence="2" id="KW-0964">Secreted</keyword>
<dbReference type="SUPFAM" id="SSF158911">
    <property type="entry name" value="NEAT domain-like"/>
    <property type="match status" value="1"/>
</dbReference>
<gene>
    <name evidence="8" type="ORF">OIT44_00215</name>
</gene>
<protein>
    <submittedName>
        <fullName evidence="8">NEAT domain-containing protein</fullName>
    </submittedName>
</protein>
<evidence type="ECO:0000256" key="3">
    <source>
        <dbReference type="ARBA" id="ARBA00022729"/>
    </source>
</evidence>
<dbReference type="PANTHER" id="PTHR37824:SF1">
    <property type="entry name" value="IRON-REGULATED SURFACE DETERMINANT PROTEIN C"/>
    <property type="match status" value="1"/>
</dbReference>
<feature type="compositionally biased region" description="Basic and acidic residues" evidence="5">
    <location>
        <begin position="199"/>
        <end position="215"/>
    </location>
</feature>
<keyword evidence="2" id="KW-0134">Cell wall</keyword>